<keyword evidence="3 7" id="KW-0853">WD repeat</keyword>
<evidence type="ECO:0000256" key="4">
    <source>
        <dbReference type="ARBA" id="ARBA00022737"/>
    </source>
</evidence>
<accession>A0A371DVM7</accession>
<keyword evidence="4" id="KW-0677">Repeat</keyword>
<dbReference type="STRING" id="139420.A0A371DVM7"/>
<dbReference type="InterPro" id="IPR001680">
    <property type="entry name" value="WD40_rpt"/>
</dbReference>
<dbReference type="SMART" id="SM00320">
    <property type="entry name" value="WD40"/>
    <property type="match status" value="4"/>
</dbReference>
<dbReference type="Gene3D" id="2.130.10.10">
    <property type="entry name" value="YVTN repeat-like/Quinoprotein amine dehydrogenase"/>
    <property type="match status" value="2"/>
</dbReference>
<dbReference type="Pfam" id="PF00400">
    <property type="entry name" value="WD40"/>
    <property type="match status" value="1"/>
</dbReference>
<feature type="compositionally biased region" description="Low complexity" evidence="9">
    <location>
        <begin position="387"/>
        <end position="412"/>
    </location>
</feature>
<gene>
    <name evidence="10" type="ORF">OH76DRAFT_1369438</name>
</gene>
<dbReference type="Proteomes" id="UP000256964">
    <property type="component" value="Unassembled WGS sequence"/>
</dbReference>
<feature type="region of interest" description="Disordered" evidence="9">
    <location>
        <begin position="34"/>
        <end position="121"/>
    </location>
</feature>
<comment type="similarity">
    <text evidence="1 8">Belongs to the WD repeat DDB2/WDR76 family.</text>
</comment>
<dbReference type="GO" id="GO:0003677">
    <property type="term" value="F:DNA binding"/>
    <property type="evidence" value="ECO:0007669"/>
    <property type="project" value="UniProtKB-UniRule"/>
</dbReference>
<evidence type="ECO:0000256" key="2">
    <source>
        <dbReference type="ARBA" id="ARBA00021132"/>
    </source>
</evidence>
<reference evidence="10 11" key="1">
    <citation type="journal article" date="2018" name="Biotechnol. Biofuels">
        <title>Integrative visual omics of the white-rot fungus Polyporus brumalis exposes the biotechnological potential of its oxidative enzymes for delignifying raw plant biomass.</title>
        <authorList>
            <person name="Miyauchi S."/>
            <person name="Rancon A."/>
            <person name="Drula E."/>
            <person name="Hage H."/>
            <person name="Chaduli D."/>
            <person name="Favel A."/>
            <person name="Grisel S."/>
            <person name="Henrissat B."/>
            <person name="Herpoel-Gimbert I."/>
            <person name="Ruiz-Duenas F.J."/>
            <person name="Chevret D."/>
            <person name="Hainaut M."/>
            <person name="Lin J."/>
            <person name="Wang M."/>
            <person name="Pangilinan J."/>
            <person name="Lipzen A."/>
            <person name="Lesage-Meessen L."/>
            <person name="Navarro D."/>
            <person name="Riley R."/>
            <person name="Grigoriev I.V."/>
            <person name="Zhou S."/>
            <person name="Raouche S."/>
            <person name="Rosso M.N."/>
        </authorList>
    </citation>
    <scope>NUCLEOTIDE SEQUENCE [LARGE SCALE GENOMIC DNA]</scope>
    <source>
        <strain evidence="10 11">BRFM 1820</strain>
    </source>
</reference>
<evidence type="ECO:0000256" key="1">
    <source>
        <dbReference type="ARBA" id="ARBA00005434"/>
    </source>
</evidence>
<protein>
    <recommendedName>
        <fullName evidence="2 8">DNA damage-binding protein CMR1</fullName>
    </recommendedName>
</protein>
<dbReference type="AlphaFoldDB" id="A0A371DVM7"/>
<dbReference type="InterPro" id="IPR050853">
    <property type="entry name" value="WD_repeat_DNA-damage-binding"/>
</dbReference>
<evidence type="ECO:0000256" key="7">
    <source>
        <dbReference type="PROSITE-ProRule" id="PRU00221"/>
    </source>
</evidence>
<evidence type="ECO:0000256" key="9">
    <source>
        <dbReference type="SAM" id="MobiDB-lite"/>
    </source>
</evidence>
<evidence type="ECO:0000256" key="5">
    <source>
        <dbReference type="ARBA" id="ARBA00022763"/>
    </source>
</evidence>
<keyword evidence="6 8" id="KW-0238">DNA-binding</keyword>
<evidence type="ECO:0000313" key="11">
    <source>
        <dbReference type="Proteomes" id="UP000256964"/>
    </source>
</evidence>
<evidence type="ECO:0000256" key="3">
    <source>
        <dbReference type="ARBA" id="ARBA00022574"/>
    </source>
</evidence>
<dbReference type="PROSITE" id="PS00678">
    <property type="entry name" value="WD_REPEATS_1"/>
    <property type="match status" value="1"/>
</dbReference>
<evidence type="ECO:0000256" key="6">
    <source>
        <dbReference type="ARBA" id="ARBA00023125"/>
    </source>
</evidence>
<dbReference type="EMBL" id="KZ857380">
    <property type="protein sequence ID" value="RDX56596.1"/>
    <property type="molecule type" value="Genomic_DNA"/>
</dbReference>
<name>A0A371DVM7_9APHY</name>
<dbReference type="GO" id="GO:0006974">
    <property type="term" value="P:DNA damage response"/>
    <property type="evidence" value="ECO:0007669"/>
    <property type="project" value="UniProtKB-KW"/>
</dbReference>
<dbReference type="PANTHER" id="PTHR14773">
    <property type="entry name" value="WD REPEAT-CONTAINING PROTEIN 76"/>
    <property type="match status" value="1"/>
</dbReference>
<dbReference type="InterPro" id="IPR015943">
    <property type="entry name" value="WD40/YVTN_repeat-like_dom_sf"/>
</dbReference>
<dbReference type="OrthoDB" id="9890280at2759"/>
<feature type="repeat" description="WD" evidence="7">
    <location>
        <begin position="445"/>
        <end position="475"/>
    </location>
</feature>
<organism evidence="10 11">
    <name type="scientific">Lentinus brumalis</name>
    <dbReference type="NCBI Taxonomy" id="2498619"/>
    <lineage>
        <taxon>Eukaryota</taxon>
        <taxon>Fungi</taxon>
        <taxon>Dikarya</taxon>
        <taxon>Basidiomycota</taxon>
        <taxon>Agaricomycotina</taxon>
        <taxon>Agaricomycetes</taxon>
        <taxon>Polyporales</taxon>
        <taxon>Polyporaceae</taxon>
        <taxon>Lentinus</taxon>
    </lineage>
</organism>
<dbReference type="InterPro" id="IPR019775">
    <property type="entry name" value="WD40_repeat_CS"/>
</dbReference>
<evidence type="ECO:0000313" key="10">
    <source>
        <dbReference type="EMBL" id="RDX56596.1"/>
    </source>
</evidence>
<keyword evidence="5 8" id="KW-0227">DNA damage</keyword>
<dbReference type="GO" id="GO:0005634">
    <property type="term" value="C:nucleus"/>
    <property type="evidence" value="ECO:0007669"/>
    <property type="project" value="TreeGrafter"/>
</dbReference>
<comment type="function">
    <text evidence="8">DNA-binding protein that binds to both single- and double-stranded DNA. Binds preferentially to UV-damaged DNA. May be involved in DNA-metabolic processes.</text>
</comment>
<feature type="compositionally biased region" description="Basic and acidic residues" evidence="9">
    <location>
        <begin position="85"/>
        <end position="109"/>
    </location>
</feature>
<dbReference type="PANTHER" id="PTHR14773:SF0">
    <property type="entry name" value="WD REPEAT-CONTAINING PROTEIN 76"/>
    <property type="match status" value="1"/>
</dbReference>
<dbReference type="InterPro" id="IPR036322">
    <property type="entry name" value="WD40_repeat_dom_sf"/>
</dbReference>
<dbReference type="PROSITE" id="PS50082">
    <property type="entry name" value="WD_REPEATS_2"/>
    <property type="match status" value="1"/>
</dbReference>
<dbReference type="PROSITE" id="PS50294">
    <property type="entry name" value="WD_REPEATS_REGION"/>
    <property type="match status" value="1"/>
</dbReference>
<dbReference type="SUPFAM" id="SSF50978">
    <property type="entry name" value="WD40 repeat-like"/>
    <property type="match status" value="1"/>
</dbReference>
<feature type="region of interest" description="Disordered" evidence="9">
    <location>
        <begin position="384"/>
        <end position="415"/>
    </location>
</feature>
<keyword evidence="11" id="KW-1185">Reference proteome</keyword>
<sequence>MSDTSDYERERQATIARNRELLAQLGLADAASAIKPAKQAKSTAKPVQPRVKKPKEPPMPTRQSTRLKRAIVDPNESPAAKRRRERDEENRRRQEEDERLEAAEREREAKRPRHHDLDLSTLTGEISPEDLSELRATFQVVLKTPRPRGISGDDAYVFEGDKQDKAEVHELKEQLGKLKVVARAKVTQDRIYSAAYHPEPTKDLIFFGDKHGQLGIWDARAPVDEVADDDDEGPSAEDREGGKYYRLQMHWPATSKSSISSVKFDPIDSFSVYTSAYDCTVRTLSLASGISSEIFATDDELITSIDLPPHGHEMWISDAAGGLTHMDLRAGRAHAKRYELSDQKIGSVSVNPTRPYFLVTASNSRELKVWDTRMLETLGARSLRSAPNSFGSGSPRSPSKSTPSKSKSDTPSVVLGAPNLVDKEAVDKLLETKRGQTTMRARWLHGKSVSSAYWDPRGRSIVSTSYDDTIRIWDMPPSWFDKDAPFPSSRPFSQIKHNCQTGKWLTILKAQWTPNPDVYPHFTIGNMDHSLEIYSCKGDHIVKLADRTKITAVQAVTCSHPSIVERVASGNASGRCVLWAPEDS</sequence>
<proteinExistence type="inferred from homology"/>
<evidence type="ECO:0000256" key="8">
    <source>
        <dbReference type="RuleBase" id="RU365004"/>
    </source>
</evidence>
<dbReference type="GO" id="GO:2000001">
    <property type="term" value="P:regulation of DNA damage checkpoint"/>
    <property type="evidence" value="ECO:0007669"/>
    <property type="project" value="TreeGrafter"/>
</dbReference>